<organism evidence="2 3">
    <name type="scientific">Pyrobaculum aerophilum</name>
    <dbReference type="NCBI Taxonomy" id="13773"/>
    <lineage>
        <taxon>Archaea</taxon>
        <taxon>Thermoproteota</taxon>
        <taxon>Thermoprotei</taxon>
        <taxon>Thermoproteales</taxon>
        <taxon>Thermoproteaceae</taxon>
        <taxon>Pyrobaculum</taxon>
    </lineage>
</organism>
<name>A0A832WG58_9CREN</name>
<dbReference type="RefSeq" id="WP_011007160.1">
    <property type="nucleotide sequence ID" value="NZ_DUJP01000018.1"/>
</dbReference>
<protein>
    <submittedName>
        <fullName evidence="2">Uncharacterized protein</fullName>
    </submittedName>
</protein>
<comment type="caution">
    <text evidence="2">The sequence shown here is derived from an EMBL/GenBank/DDBJ whole genome shotgun (WGS) entry which is preliminary data.</text>
</comment>
<evidence type="ECO:0000256" key="1">
    <source>
        <dbReference type="SAM" id="Phobius"/>
    </source>
</evidence>
<accession>A0A832WG58</accession>
<dbReference type="OMA" id="YAPRANE"/>
<proteinExistence type="predicted"/>
<keyword evidence="1" id="KW-0812">Transmembrane</keyword>
<dbReference type="GeneID" id="1464906"/>
<evidence type="ECO:0000313" key="2">
    <source>
        <dbReference type="EMBL" id="HII46738.1"/>
    </source>
</evidence>
<evidence type="ECO:0000313" key="3">
    <source>
        <dbReference type="Proteomes" id="UP000651120"/>
    </source>
</evidence>
<gene>
    <name evidence="2" type="ORF">HA333_04615</name>
</gene>
<dbReference type="Proteomes" id="UP000651120">
    <property type="component" value="Unassembled WGS sequence"/>
</dbReference>
<sequence>MSQPTRNTQNKLREIKNFEELIKRREFLANISASFLLAISLNPLMALAYAPRANELSGEGYCVEIKEVDEKRSHVANVTKAVIHVTNYKGKAYVLHAWVVKHANQTILQPSVAVFEEGDKARFIGIGDDTEHVMGEIERKHTPKEYLSEVRDKALKEKKQKVVRTVDIIMRVYYGEATRGPDNKSGEEL</sequence>
<dbReference type="EMBL" id="DUJP01000018">
    <property type="protein sequence ID" value="HII46738.1"/>
    <property type="molecule type" value="Genomic_DNA"/>
</dbReference>
<dbReference type="AlphaFoldDB" id="A0A832WG58"/>
<reference evidence="2" key="1">
    <citation type="journal article" date="2020" name="bioRxiv">
        <title>A rank-normalized archaeal taxonomy based on genome phylogeny resolves widespread incomplete and uneven classifications.</title>
        <authorList>
            <person name="Rinke C."/>
            <person name="Chuvochina M."/>
            <person name="Mussig A.J."/>
            <person name="Chaumeil P.-A."/>
            <person name="Waite D.W."/>
            <person name="Whitman W.B."/>
            <person name="Parks D.H."/>
            <person name="Hugenholtz P."/>
        </authorList>
    </citation>
    <scope>NUCLEOTIDE SEQUENCE</scope>
    <source>
        <strain evidence="2">UBA8839</strain>
    </source>
</reference>
<feature type="transmembrane region" description="Helical" evidence="1">
    <location>
        <begin position="27"/>
        <end position="50"/>
    </location>
</feature>
<keyword evidence="1" id="KW-0472">Membrane</keyword>
<keyword evidence="1" id="KW-1133">Transmembrane helix</keyword>